<dbReference type="RefSeq" id="WP_205210421.1">
    <property type="nucleotide sequence ID" value="NZ_JAFFZO010000014.1"/>
</dbReference>
<evidence type="ECO:0000256" key="11">
    <source>
        <dbReference type="RuleBase" id="RU364063"/>
    </source>
</evidence>
<evidence type="ECO:0000256" key="5">
    <source>
        <dbReference type="ARBA" id="ARBA00022723"/>
    </source>
</evidence>
<accession>A0ABS2WCH2</accession>
<feature type="compositionally biased region" description="Acidic residues" evidence="12">
    <location>
        <begin position="428"/>
        <end position="441"/>
    </location>
</feature>
<comment type="subunit">
    <text evidence="11">DNA polymerase III contains a core (composed of alpha, epsilon and theta chains) that associates with a tau subunit. This core dimerizes to form the POLIII' complex. PolIII' associates with the gamma complex (composed of gamma, delta, delta', psi and chi chains) and with the beta chain to form the complete DNA polymerase III complex.</text>
</comment>
<keyword evidence="7" id="KW-0862">Zinc</keyword>
<dbReference type="Gene3D" id="1.20.272.10">
    <property type="match status" value="1"/>
</dbReference>
<dbReference type="SUPFAM" id="SSF52540">
    <property type="entry name" value="P-loop containing nucleoside triphosphate hydrolases"/>
    <property type="match status" value="1"/>
</dbReference>
<evidence type="ECO:0000256" key="3">
    <source>
        <dbReference type="ARBA" id="ARBA00022695"/>
    </source>
</evidence>
<keyword evidence="2 11" id="KW-0808">Transferase</keyword>
<evidence type="ECO:0000313" key="14">
    <source>
        <dbReference type="EMBL" id="MBN0989419.1"/>
    </source>
</evidence>
<dbReference type="CDD" id="cd00009">
    <property type="entry name" value="AAA"/>
    <property type="match status" value="1"/>
</dbReference>
<dbReference type="NCBIfam" id="NF005942">
    <property type="entry name" value="PRK07994.1"/>
    <property type="match status" value="1"/>
</dbReference>
<dbReference type="Gene3D" id="3.30.300.150">
    <property type="entry name" value="DNA polymerase III, tau subunit, domain V"/>
    <property type="match status" value="1"/>
</dbReference>
<comment type="catalytic activity">
    <reaction evidence="10 11">
        <text>DNA(n) + a 2'-deoxyribonucleoside 5'-triphosphate = DNA(n+1) + diphosphate</text>
        <dbReference type="Rhea" id="RHEA:22508"/>
        <dbReference type="Rhea" id="RHEA-COMP:17339"/>
        <dbReference type="Rhea" id="RHEA-COMP:17340"/>
        <dbReference type="ChEBI" id="CHEBI:33019"/>
        <dbReference type="ChEBI" id="CHEBI:61560"/>
        <dbReference type="ChEBI" id="CHEBI:173112"/>
        <dbReference type="EC" id="2.7.7.7"/>
    </reaction>
</comment>
<dbReference type="InterPro" id="IPR008921">
    <property type="entry name" value="DNA_pol3_clamp-load_cplx_C"/>
</dbReference>
<name>A0ABS2WCH2_9GAMM</name>
<feature type="domain" description="AAA+ ATPase" evidence="13">
    <location>
        <begin position="37"/>
        <end position="185"/>
    </location>
</feature>
<dbReference type="Pfam" id="PF12169">
    <property type="entry name" value="DNA_pol3_gamma3"/>
    <property type="match status" value="1"/>
</dbReference>
<dbReference type="NCBIfam" id="TIGR02397">
    <property type="entry name" value="dnaX_nterm"/>
    <property type="match status" value="1"/>
</dbReference>
<keyword evidence="6 11" id="KW-0547">Nucleotide-binding</keyword>
<organism evidence="14 15">
    <name type="scientific">Amphritea pacifica</name>
    <dbReference type="NCBI Taxonomy" id="2811233"/>
    <lineage>
        <taxon>Bacteria</taxon>
        <taxon>Pseudomonadati</taxon>
        <taxon>Pseudomonadota</taxon>
        <taxon>Gammaproteobacteria</taxon>
        <taxon>Oceanospirillales</taxon>
        <taxon>Oceanospirillaceae</taxon>
        <taxon>Amphritea</taxon>
    </lineage>
</organism>
<keyword evidence="15" id="KW-1185">Reference proteome</keyword>
<dbReference type="InterPro" id="IPR045085">
    <property type="entry name" value="HLD_clamp_pol_III_gamma_tau"/>
</dbReference>
<dbReference type="Pfam" id="PF12170">
    <property type="entry name" value="DNA_pol3_tau_5"/>
    <property type="match status" value="1"/>
</dbReference>
<dbReference type="InterPro" id="IPR022754">
    <property type="entry name" value="DNA_pol_III_gamma-3"/>
</dbReference>
<evidence type="ECO:0000256" key="10">
    <source>
        <dbReference type="ARBA" id="ARBA00049244"/>
    </source>
</evidence>
<gene>
    <name evidence="11 14" type="primary">dnaX</name>
    <name evidence="14" type="ORF">JW498_18800</name>
</gene>
<dbReference type="Proteomes" id="UP000760472">
    <property type="component" value="Unassembled WGS sequence"/>
</dbReference>
<protein>
    <recommendedName>
        <fullName evidence="11">DNA polymerase III subunit gamma/tau</fullName>
        <ecNumber evidence="11">2.7.7.7</ecNumber>
    </recommendedName>
</protein>
<dbReference type="NCBIfam" id="NF004046">
    <property type="entry name" value="PRK05563.1"/>
    <property type="match status" value="1"/>
</dbReference>
<dbReference type="CDD" id="cd18137">
    <property type="entry name" value="HLD_clamp_pol_III_gamma_tau"/>
    <property type="match status" value="1"/>
</dbReference>
<evidence type="ECO:0000256" key="7">
    <source>
        <dbReference type="ARBA" id="ARBA00022833"/>
    </source>
</evidence>
<evidence type="ECO:0000256" key="9">
    <source>
        <dbReference type="ARBA" id="ARBA00022932"/>
    </source>
</evidence>
<dbReference type="Gene3D" id="1.10.8.60">
    <property type="match status" value="1"/>
</dbReference>
<comment type="function">
    <text evidence="11">DNA polymerase III is a complex, multichain enzyme responsible for most of the replicative synthesis in bacteria. This DNA polymerase also exhibits 3' to 5' exonuclease activity.</text>
</comment>
<dbReference type="PANTHER" id="PTHR11669">
    <property type="entry name" value="REPLICATION FACTOR C / DNA POLYMERASE III GAMMA-TAU SUBUNIT"/>
    <property type="match status" value="1"/>
</dbReference>
<dbReference type="Pfam" id="PF22608">
    <property type="entry name" value="DNAX_ATPase_lid"/>
    <property type="match status" value="1"/>
</dbReference>
<evidence type="ECO:0000313" key="15">
    <source>
        <dbReference type="Proteomes" id="UP000760472"/>
    </source>
</evidence>
<dbReference type="InterPro" id="IPR003593">
    <property type="entry name" value="AAA+_ATPase"/>
</dbReference>
<dbReference type="SUPFAM" id="SSF48019">
    <property type="entry name" value="post-AAA+ oligomerization domain-like"/>
    <property type="match status" value="1"/>
</dbReference>
<feature type="region of interest" description="Disordered" evidence="12">
    <location>
        <begin position="365"/>
        <end position="541"/>
    </location>
</feature>
<keyword evidence="5" id="KW-0479">Metal-binding</keyword>
<dbReference type="Gene3D" id="3.40.50.300">
    <property type="entry name" value="P-loop containing nucleotide triphosphate hydrolases"/>
    <property type="match status" value="1"/>
</dbReference>
<evidence type="ECO:0000256" key="4">
    <source>
        <dbReference type="ARBA" id="ARBA00022705"/>
    </source>
</evidence>
<dbReference type="Pfam" id="PF13177">
    <property type="entry name" value="DNA_pol3_delta2"/>
    <property type="match status" value="1"/>
</dbReference>
<dbReference type="InterPro" id="IPR012763">
    <property type="entry name" value="DNA_pol_III_sug/sutau_N"/>
</dbReference>
<keyword evidence="3 11" id="KW-0548">Nucleotidyltransferase</keyword>
<dbReference type="InterPro" id="IPR021029">
    <property type="entry name" value="DNA_pol_III_tau_dom-5"/>
</dbReference>
<dbReference type="SMART" id="SM00382">
    <property type="entry name" value="AAA"/>
    <property type="match status" value="1"/>
</dbReference>
<dbReference type="PRINTS" id="PR00300">
    <property type="entry name" value="CLPPROTEASEA"/>
</dbReference>
<sequence length="697" mass="76071">MSYQVLARKWRPAKFQEMVGQEHVLKALVNALDDDRLHHAYLFTGTRGVGKTSIARLFAKSLNCETGVSSTPCGECSACREISEGRFVDLIEVDAASRTKVEDTRELMENVQYAPTHGRFKVYLIDEVHMLSTHSFNALLKTLEEPPPHVKFLLATTDPQKLPVTILSRCLQFNLKNMIPERIVEHLCHVLTAENIPYEEPALWLLARSADGSMRDALSLTDQAIAFGAGSVVEADVRAMLGSIDQRLVYRLVDSLAAHDAKGLLTTVEELARYSPDYNAVLGDLISLMHRIALAQIVPDAVDNGLGDRDLVLDLAGKLTAEDVQLFYQTALMGRKDLPFVPDAREGVEMTLMRMLAFRPVSVSHQGLSQPSETDSASAAAAEEPRAATPVAEHPPADPSPAVARQTEPQIQPVSDPSAPQGPQDSPPDYDESYLQGDDEALPGKKPETDSEPPVDAGHTAVTTQVSQPGVDLPWEESSPLPSQSETVVHSIGRHADEEPAQPAVSPAESIASPQVDSASVDRPELADQPEPPMTSQPSFANPAVSAVEKGAPTPATVAGPEADVSKEIGQFMPEQWVLLVELIGLTGMTYSIASNTSLESVGDRWCFHYTNEQKALISETHIERIRESIGHYFNQPVEVEFSLGSYGRETPSQYRDRKRAERLAQAVSSIQNDPVVHSVIERFAATIDLQSVQPID</sequence>
<dbReference type="GO" id="GO:0003887">
    <property type="term" value="F:DNA-directed DNA polymerase activity"/>
    <property type="evidence" value="ECO:0007669"/>
    <property type="project" value="UniProtKB-EC"/>
</dbReference>
<evidence type="ECO:0000256" key="2">
    <source>
        <dbReference type="ARBA" id="ARBA00022679"/>
    </source>
</evidence>
<dbReference type="PANTHER" id="PTHR11669:SF0">
    <property type="entry name" value="PROTEIN STICHEL-LIKE 2"/>
    <property type="match status" value="1"/>
</dbReference>
<evidence type="ECO:0000256" key="8">
    <source>
        <dbReference type="ARBA" id="ARBA00022840"/>
    </source>
</evidence>
<keyword evidence="9 11" id="KW-0239">DNA-directed DNA polymerase</keyword>
<keyword evidence="4 11" id="KW-0235">DNA replication</keyword>
<evidence type="ECO:0000256" key="6">
    <source>
        <dbReference type="ARBA" id="ARBA00022741"/>
    </source>
</evidence>
<dbReference type="InterPro" id="IPR050238">
    <property type="entry name" value="DNA_Rep/Repair_Clamp_Loader"/>
</dbReference>
<dbReference type="InterPro" id="IPR027417">
    <property type="entry name" value="P-loop_NTPase"/>
</dbReference>
<dbReference type="InterPro" id="IPR001270">
    <property type="entry name" value="ClpA/B"/>
</dbReference>
<evidence type="ECO:0000256" key="12">
    <source>
        <dbReference type="SAM" id="MobiDB-lite"/>
    </source>
</evidence>
<keyword evidence="8 11" id="KW-0067">ATP-binding</keyword>
<comment type="similarity">
    <text evidence="1 11">Belongs to the DnaX/STICHEL family.</text>
</comment>
<dbReference type="EMBL" id="JAFFZP010000040">
    <property type="protein sequence ID" value="MBN0989419.1"/>
    <property type="molecule type" value="Genomic_DNA"/>
</dbReference>
<reference evidence="14 15" key="1">
    <citation type="submission" date="2021-02" db="EMBL/GenBank/DDBJ databases">
        <title>A novel species of genus Amphritea isolated from a fishpond in China.</title>
        <authorList>
            <person name="Lu H."/>
        </authorList>
    </citation>
    <scope>NUCLEOTIDE SEQUENCE [LARGE SCALE GENOMIC DNA]</scope>
    <source>
        <strain evidence="14 15">RP18W</strain>
    </source>
</reference>
<evidence type="ECO:0000256" key="1">
    <source>
        <dbReference type="ARBA" id="ARBA00006360"/>
    </source>
</evidence>
<dbReference type="InterPro" id="IPR038249">
    <property type="entry name" value="PolIII_tau_V_sf"/>
</dbReference>
<comment type="caution">
    <text evidence="14">The sequence shown here is derived from an EMBL/GenBank/DDBJ whole genome shotgun (WGS) entry which is preliminary data.</text>
</comment>
<proteinExistence type="inferred from homology"/>
<evidence type="ECO:0000259" key="13">
    <source>
        <dbReference type="SMART" id="SM00382"/>
    </source>
</evidence>
<feature type="compositionally biased region" description="Low complexity" evidence="12">
    <location>
        <begin position="371"/>
        <end position="392"/>
    </location>
</feature>
<dbReference type="EC" id="2.7.7.7" evidence="11"/>